<evidence type="ECO:0000313" key="3">
    <source>
        <dbReference type="Proteomes" id="UP000199343"/>
    </source>
</evidence>
<protein>
    <submittedName>
        <fullName evidence="2">Uncharacterized protein</fullName>
    </submittedName>
</protein>
<reference evidence="3" key="1">
    <citation type="submission" date="2016-06" db="EMBL/GenBank/DDBJ databases">
        <authorList>
            <person name="Varghese N."/>
            <person name="Submissions Spin"/>
        </authorList>
    </citation>
    <scope>NUCLEOTIDE SEQUENCE [LARGE SCALE GENOMIC DNA]</scope>
    <source>
        <strain evidence="3">DSM 43363</strain>
    </source>
</reference>
<accession>A0A1C6U8L3</accession>
<evidence type="ECO:0000313" key="2">
    <source>
        <dbReference type="EMBL" id="SCL50251.1"/>
    </source>
</evidence>
<gene>
    <name evidence="2" type="ORF">GA0070608_0662</name>
</gene>
<dbReference type="AlphaFoldDB" id="A0A1C6U8L3"/>
<feature type="region of interest" description="Disordered" evidence="1">
    <location>
        <begin position="60"/>
        <end position="84"/>
    </location>
</feature>
<dbReference type="EMBL" id="FMIC01000002">
    <property type="protein sequence ID" value="SCL50251.1"/>
    <property type="molecule type" value="Genomic_DNA"/>
</dbReference>
<name>A0A1C6U8L3_9ACTN</name>
<dbReference type="STRING" id="47871.GA0070608_0662"/>
<proteinExistence type="predicted"/>
<dbReference type="Proteomes" id="UP000199343">
    <property type="component" value="Unassembled WGS sequence"/>
</dbReference>
<organism evidence="2 3">
    <name type="scientific">Micromonospora peucetia</name>
    <dbReference type="NCBI Taxonomy" id="47871"/>
    <lineage>
        <taxon>Bacteria</taxon>
        <taxon>Bacillati</taxon>
        <taxon>Actinomycetota</taxon>
        <taxon>Actinomycetes</taxon>
        <taxon>Micromonosporales</taxon>
        <taxon>Micromonosporaceae</taxon>
        <taxon>Micromonospora</taxon>
    </lineage>
</organism>
<evidence type="ECO:0000256" key="1">
    <source>
        <dbReference type="SAM" id="MobiDB-lite"/>
    </source>
</evidence>
<sequence length="84" mass="8885">MVLGCAFRGPCGEVFVARLKGKDQRHSSNGDGKTEVVVRDDSAAELFAFPHRDFFCGTGTYGQPKPAGDRSAPKTVAADQPAVS</sequence>